<keyword evidence="7" id="KW-0863">Zinc-finger</keyword>
<feature type="zinc finger region" evidence="7">
    <location>
        <begin position="3"/>
        <end position="34"/>
    </location>
</feature>
<keyword evidence="2 7" id="KW-0547">Nucleotide-binding</keyword>
<feature type="domain" description="ATP-cone" evidence="8">
    <location>
        <begin position="49"/>
        <end position="139"/>
    </location>
</feature>
<evidence type="ECO:0000256" key="4">
    <source>
        <dbReference type="ARBA" id="ARBA00023015"/>
    </source>
</evidence>
<gene>
    <name evidence="7" type="primary">nrdR</name>
    <name evidence="9" type="ORF">A3D03_05680</name>
</gene>
<keyword evidence="5 7" id="KW-0238">DNA-binding</keyword>
<dbReference type="AlphaFoldDB" id="A0A1F6AAB5"/>
<evidence type="ECO:0000256" key="1">
    <source>
        <dbReference type="ARBA" id="ARBA00022491"/>
    </source>
</evidence>
<keyword evidence="7" id="KW-0862">Zinc</keyword>
<keyword evidence="7" id="KW-0479">Metal-binding</keyword>
<dbReference type="InterPro" id="IPR055173">
    <property type="entry name" value="NrdR-like_N"/>
</dbReference>
<dbReference type="GO" id="GO:0045892">
    <property type="term" value="P:negative regulation of DNA-templated transcription"/>
    <property type="evidence" value="ECO:0007669"/>
    <property type="project" value="UniProtKB-UniRule"/>
</dbReference>
<organism evidence="9 10">
    <name type="scientific">Candidatus Gottesmanbacteria bacterium RIFCSPHIGHO2_02_FULL_40_13</name>
    <dbReference type="NCBI Taxonomy" id="1798384"/>
    <lineage>
        <taxon>Bacteria</taxon>
        <taxon>Candidatus Gottesmaniibacteriota</taxon>
    </lineage>
</organism>
<dbReference type="InterPro" id="IPR003796">
    <property type="entry name" value="RNR_NrdR-like"/>
</dbReference>
<dbReference type="HAMAP" id="MF_00440">
    <property type="entry name" value="NrdR"/>
    <property type="match status" value="1"/>
</dbReference>
<proteinExistence type="inferred from homology"/>
<reference evidence="9 10" key="1">
    <citation type="journal article" date="2016" name="Nat. Commun.">
        <title>Thousands of microbial genomes shed light on interconnected biogeochemical processes in an aquifer system.</title>
        <authorList>
            <person name="Anantharaman K."/>
            <person name="Brown C.T."/>
            <person name="Hug L.A."/>
            <person name="Sharon I."/>
            <person name="Castelle C.J."/>
            <person name="Probst A.J."/>
            <person name="Thomas B.C."/>
            <person name="Singh A."/>
            <person name="Wilkins M.J."/>
            <person name="Karaoz U."/>
            <person name="Brodie E.L."/>
            <person name="Williams K.H."/>
            <person name="Hubbard S.S."/>
            <person name="Banfield J.F."/>
        </authorList>
    </citation>
    <scope>NUCLEOTIDE SEQUENCE [LARGE SCALE GENOMIC DNA]</scope>
</reference>
<evidence type="ECO:0000256" key="6">
    <source>
        <dbReference type="ARBA" id="ARBA00023163"/>
    </source>
</evidence>
<dbReference type="NCBIfam" id="TIGR00244">
    <property type="entry name" value="transcriptional regulator NrdR"/>
    <property type="match status" value="1"/>
</dbReference>
<accession>A0A1F6AAB5</accession>
<dbReference type="GO" id="GO:0003677">
    <property type="term" value="F:DNA binding"/>
    <property type="evidence" value="ECO:0007669"/>
    <property type="project" value="UniProtKB-KW"/>
</dbReference>
<dbReference type="InterPro" id="IPR005144">
    <property type="entry name" value="ATP-cone_dom"/>
</dbReference>
<keyword evidence="6 7" id="KW-0804">Transcription</keyword>
<evidence type="ECO:0000256" key="3">
    <source>
        <dbReference type="ARBA" id="ARBA00022840"/>
    </source>
</evidence>
<evidence type="ECO:0000256" key="7">
    <source>
        <dbReference type="HAMAP-Rule" id="MF_00440"/>
    </source>
</evidence>
<evidence type="ECO:0000313" key="10">
    <source>
        <dbReference type="Proteomes" id="UP000177092"/>
    </source>
</evidence>
<comment type="similarity">
    <text evidence="7">Belongs to the NrdR family.</text>
</comment>
<evidence type="ECO:0000256" key="2">
    <source>
        <dbReference type="ARBA" id="ARBA00022741"/>
    </source>
</evidence>
<dbReference type="Pfam" id="PF03477">
    <property type="entry name" value="ATP-cone"/>
    <property type="match status" value="1"/>
</dbReference>
<comment type="cofactor">
    <cofactor evidence="7">
        <name>Zn(2+)</name>
        <dbReference type="ChEBI" id="CHEBI:29105"/>
    </cofactor>
    <text evidence="7">Binds 1 zinc ion.</text>
</comment>
<dbReference type="Proteomes" id="UP000177092">
    <property type="component" value="Unassembled WGS sequence"/>
</dbReference>
<dbReference type="PANTHER" id="PTHR30455:SF2">
    <property type="entry name" value="TRANSCRIPTIONAL REPRESSOR NRDR"/>
    <property type="match status" value="1"/>
</dbReference>
<dbReference type="GO" id="GO:0005524">
    <property type="term" value="F:ATP binding"/>
    <property type="evidence" value="ECO:0007669"/>
    <property type="project" value="UniProtKB-UniRule"/>
</dbReference>
<keyword evidence="4 7" id="KW-0805">Transcription regulation</keyword>
<comment type="function">
    <text evidence="7">Negatively regulates transcription of bacterial ribonucleotide reductase nrd genes and operons by binding to NrdR-boxes.</text>
</comment>
<dbReference type="PROSITE" id="PS51161">
    <property type="entry name" value="ATP_CONE"/>
    <property type="match status" value="1"/>
</dbReference>
<evidence type="ECO:0000313" key="9">
    <source>
        <dbReference type="EMBL" id="OGG21383.1"/>
    </source>
</evidence>
<name>A0A1F6AAB5_9BACT</name>
<dbReference type="GO" id="GO:0008270">
    <property type="term" value="F:zinc ion binding"/>
    <property type="evidence" value="ECO:0007669"/>
    <property type="project" value="UniProtKB-UniRule"/>
</dbReference>
<comment type="caution">
    <text evidence="9">The sequence shown here is derived from an EMBL/GenBank/DDBJ whole genome shotgun (WGS) entry which is preliminary data.</text>
</comment>
<dbReference type="EMBL" id="MFJN01000023">
    <property type="protein sequence ID" value="OGG21383.1"/>
    <property type="molecule type" value="Genomic_DNA"/>
</dbReference>
<dbReference type="Pfam" id="PF22811">
    <property type="entry name" value="Zn_ribbon_NrdR"/>
    <property type="match status" value="1"/>
</dbReference>
<keyword evidence="3 7" id="KW-0067">ATP-binding</keyword>
<dbReference type="PANTHER" id="PTHR30455">
    <property type="entry name" value="TRANSCRIPTIONAL REPRESSOR NRDR"/>
    <property type="match status" value="1"/>
</dbReference>
<evidence type="ECO:0000256" key="5">
    <source>
        <dbReference type="ARBA" id="ARBA00023125"/>
    </source>
</evidence>
<evidence type="ECO:0000259" key="8">
    <source>
        <dbReference type="PROSITE" id="PS51161"/>
    </source>
</evidence>
<sequence>MKCPYCSHQDTEVVETRDSEDLASTRRRRECIKCSKRFTTYERTENVPLIVIKKEGRKEQFDRDKLRHGIMRACEKTLVGADDIQKIVDDVEREMRGFDSVEVDSKKIGQMVAHRLKKIDKVAYIRFASVFRRFVDLEDFEKELQKLL</sequence>
<keyword evidence="1 7" id="KW-0678">Repressor</keyword>
<protein>
    <recommendedName>
        <fullName evidence="7">Transcriptional repressor NrdR</fullName>
    </recommendedName>
</protein>
<dbReference type="STRING" id="1798384.A3D03_05680"/>